<dbReference type="SUPFAM" id="SSF53448">
    <property type="entry name" value="Nucleotide-diphospho-sugar transferases"/>
    <property type="match status" value="1"/>
</dbReference>
<evidence type="ECO:0000313" key="4">
    <source>
        <dbReference type="EMBL" id="KFX74494.1"/>
    </source>
</evidence>
<name>A0A0I9UQE1_BACFG</name>
<dbReference type="InterPro" id="IPR029044">
    <property type="entry name" value="Nucleotide-diphossugar_trans"/>
</dbReference>
<dbReference type="Proteomes" id="UP001075704">
    <property type="component" value="Unassembled WGS sequence"/>
</dbReference>
<dbReference type="GO" id="GO:0016758">
    <property type="term" value="F:hexosyltransferase activity"/>
    <property type="evidence" value="ECO:0007669"/>
    <property type="project" value="UniProtKB-ARBA"/>
</dbReference>
<dbReference type="PANTHER" id="PTHR22916">
    <property type="entry name" value="GLYCOSYLTRANSFERASE"/>
    <property type="match status" value="1"/>
</dbReference>
<reference evidence="5" key="3">
    <citation type="submission" date="2022-12" db="EMBL/GenBank/DDBJ databases">
        <title>Development of a Multilocus Sequence Typing Scheme for Bacteroides fragilis Based on Whole Genome Sequencing Data and Clinical Application.</title>
        <authorList>
            <person name="Nielsen F.D."/>
            <person name="Justesen U.S."/>
        </authorList>
    </citation>
    <scope>NUCLEOTIDE SEQUENCE</scope>
    <source>
        <strain evidence="5">BF_BC_ODE_DK_2015_2</strain>
    </source>
</reference>
<keyword evidence="2" id="KW-0808">Transferase</keyword>
<evidence type="ECO:0000313" key="5">
    <source>
        <dbReference type="EMBL" id="MCZ2655650.1"/>
    </source>
</evidence>
<evidence type="ECO:0000259" key="3">
    <source>
        <dbReference type="Pfam" id="PF00535"/>
    </source>
</evidence>
<reference evidence="4" key="2">
    <citation type="submission" date="2014-07" db="EMBL/GenBank/DDBJ databases">
        <title>Genetics and epidemiology of antimicrobial resistance in B. fragilis group.</title>
        <authorList>
            <person name="Sydenham T.V."/>
            <person name="Hasman H."/>
            <person name="Kemp M."/>
            <person name="Justesen U.S."/>
        </authorList>
    </citation>
    <scope>NUCLEOTIDE SEQUENCE [LARGE SCALE GENOMIC DNA]</scope>
    <source>
        <strain evidence="4">DCMOUH0018B</strain>
    </source>
</reference>
<comment type="caution">
    <text evidence="4">The sequence shown here is derived from an EMBL/GenBank/DDBJ whole genome shotgun (WGS) entry which is preliminary data.</text>
</comment>
<dbReference type="AlphaFoldDB" id="A0A0I9UQE1"/>
<evidence type="ECO:0000256" key="1">
    <source>
        <dbReference type="ARBA" id="ARBA00022676"/>
    </source>
</evidence>
<feature type="domain" description="Glycosyltransferase 2-like" evidence="3">
    <location>
        <begin position="7"/>
        <end position="189"/>
    </location>
</feature>
<dbReference type="PATRIC" id="fig|817.53.peg.2477"/>
<reference evidence="4" key="1">
    <citation type="book" date="2014" name="THE 24TH EUROPEAN CONGRESS OF CLINICAL MICROBIOLOGY AND INFECTIOUS DISEASES" publisher="ECCMID 2014" city="Barcelona, Spain">
        <title>Identification of resistance genes in three multidrug-resistant Bacteroides fragilis isolates by whole genome sequencing.</title>
        <editorList>
            <person name="Unknown"/>
            <person name="A."/>
        </editorList>
        <authorList>
            <person name="Sydenham T.V."/>
            <person name="Hasman H."/>
            <person name="Wang M."/>
            <person name="Soki J."/>
            <person name="Nagy E."/>
            <person name="Justesen U.S."/>
        </authorList>
    </citation>
    <scope>NUCLEOTIDE SEQUENCE</scope>
    <source>
        <strain evidence="4">DCMOUH0018B</strain>
    </source>
</reference>
<dbReference type="EMBL" id="JAPUAC010000013">
    <property type="protein sequence ID" value="MCZ2655650.1"/>
    <property type="molecule type" value="Genomic_DNA"/>
</dbReference>
<dbReference type="RefSeq" id="WP_044300544.1">
    <property type="nucleotide sequence ID" value="NZ_CAEUHN010000012.1"/>
</dbReference>
<dbReference type="PANTHER" id="PTHR22916:SF51">
    <property type="entry name" value="GLYCOSYLTRANSFERASE EPSH-RELATED"/>
    <property type="match status" value="1"/>
</dbReference>
<gene>
    <name evidence="4" type="ORF">EE52_0212005</name>
    <name evidence="5" type="ORF">O1422_15910</name>
</gene>
<dbReference type="Gene3D" id="3.90.550.10">
    <property type="entry name" value="Spore Coat Polysaccharide Biosynthesis Protein SpsA, Chain A"/>
    <property type="match status" value="1"/>
</dbReference>
<dbReference type="InterPro" id="IPR001173">
    <property type="entry name" value="Glyco_trans_2-like"/>
</dbReference>
<accession>A0A0I9UQE1</accession>
<organism evidence="4">
    <name type="scientific">Bacteroides fragilis</name>
    <dbReference type="NCBI Taxonomy" id="817"/>
    <lineage>
        <taxon>Bacteria</taxon>
        <taxon>Pseudomonadati</taxon>
        <taxon>Bacteroidota</taxon>
        <taxon>Bacteroidia</taxon>
        <taxon>Bacteroidales</taxon>
        <taxon>Bacteroidaceae</taxon>
        <taxon>Bacteroides</taxon>
    </lineage>
</organism>
<sequence length="359" mass="41572">MEPYKISIILPCYKVAQYIERCINSILTQDFPNYEVIIINDGSPDNLLQICKQWEGLSNFTILSFPNQGLSQARNEGLAVAQGEYVYFLDPDDFIEPQLLSTCYQVLSDTHADAIKFGFKSTEIESGISWNTVSKENKGYYSNKDIITEYMPKFIGFSLLDIKQENFKTLWERKEFAGVCMFMYRREILIRNKIYFPKGVSLVEDKIFNVHFFCYARHIEIINKVLYNYQIRTNGLMTGSLRNPRGLIRNKIDGSVEREKLRKLYQKEHGIDIFNTYHGSLILSGMELCVKLSSIKYSDGIKGLHQYLSLPMVQYAFKNLDYQGLSFKLKIASFCITHHLTGLLFTGTWLLTKMGLKIK</sequence>
<protein>
    <submittedName>
        <fullName evidence="5">Glycosyltransferase family 2 protein</fullName>
    </submittedName>
</protein>
<dbReference type="Pfam" id="PF00535">
    <property type="entry name" value="Glycos_transf_2"/>
    <property type="match status" value="1"/>
</dbReference>
<evidence type="ECO:0000256" key="2">
    <source>
        <dbReference type="ARBA" id="ARBA00022679"/>
    </source>
</evidence>
<keyword evidence="1" id="KW-0328">Glycosyltransferase</keyword>
<dbReference type="EMBL" id="JMZZ02000146">
    <property type="protein sequence ID" value="KFX74494.1"/>
    <property type="molecule type" value="Genomic_DNA"/>
</dbReference>
<dbReference type="CDD" id="cd00761">
    <property type="entry name" value="Glyco_tranf_GTA_type"/>
    <property type="match status" value="1"/>
</dbReference>
<proteinExistence type="predicted"/>